<reference evidence="4" key="1">
    <citation type="submission" date="2016-10" db="EMBL/GenBank/DDBJ databases">
        <authorList>
            <person name="Varghese N."/>
            <person name="Submissions S."/>
        </authorList>
    </citation>
    <scope>NUCLEOTIDE SEQUENCE [LARGE SCALE GENOMIC DNA]</scope>
    <source>
        <strain evidence="4">M83</strain>
    </source>
</reference>
<dbReference type="InterPro" id="IPR033469">
    <property type="entry name" value="CYTH-like_dom_sf"/>
</dbReference>
<feature type="active site" description="Proton acceptor" evidence="1">
    <location>
        <position position="30"/>
    </location>
</feature>
<dbReference type="OrthoDB" id="9805588at2"/>
<evidence type="ECO:0000313" key="3">
    <source>
        <dbReference type="EMBL" id="SDN05584.1"/>
    </source>
</evidence>
<dbReference type="PANTHER" id="PTHR40114:SF1">
    <property type="entry name" value="SLR0698 PROTEIN"/>
    <property type="match status" value="1"/>
</dbReference>
<dbReference type="Gene3D" id="2.40.320.10">
    <property type="entry name" value="Hypothetical Protein Pfu-838710-001"/>
    <property type="match status" value="1"/>
</dbReference>
<protein>
    <submittedName>
        <fullName evidence="3">Adenylate cyclase</fullName>
    </submittedName>
</protein>
<dbReference type="PROSITE" id="PS51707">
    <property type="entry name" value="CYTH"/>
    <property type="match status" value="1"/>
</dbReference>
<dbReference type="CDD" id="cd07761">
    <property type="entry name" value="CYTH-like_CthTTM-like"/>
    <property type="match status" value="1"/>
</dbReference>
<keyword evidence="4" id="KW-1185">Reference proteome</keyword>
<proteinExistence type="predicted"/>
<dbReference type="AlphaFoldDB" id="A0A1G9Y906"/>
<accession>A0A1G9Y906</accession>
<dbReference type="SMART" id="SM01118">
    <property type="entry name" value="CYTH"/>
    <property type="match status" value="1"/>
</dbReference>
<feature type="domain" description="CYTH" evidence="2">
    <location>
        <begin position="2"/>
        <end position="160"/>
    </location>
</feature>
<dbReference type="InterPro" id="IPR023577">
    <property type="entry name" value="CYTH_domain"/>
</dbReference>
<evidence type="ECO:0000313" key="4">
    <source>
        <dbReference type="Proteomes" id="UP000187651"/>
    </source>
</evidence>
<dbReference type="RefSeq" id="WP_074521795.1">
    <property type="nucleotide sequence ID" value="NZ_FNHZ01000005.1"/>
</dbReference>
<name>A0A1G9Y906_9FIRM</name>
<dbReference type="InterPro" id="IPR012042">
    <property type="entry name" value="NeuTTM/CthTTM-like"/>
</dbReference>
<dbReference type="EMBL" id="FNHZ01000005">
    <property type="protein sequence ID" value="SDN05584.1"/>
    <property type="molecule type" value="Genomic_DNA"/>
</dbReference>
<dbReference type="Proteomes" id="UP000187651">
    <property type="component" value="Unassembled WGS sequence"/>
</dbReference>
<dbReference type="Pfam" id="PF01928">
    <property type="entry name" value="CYTH"/>
    <property type="match status" value="1"/>
</dbReference>
<organism evidence="3 4">
    <name type="scientific">Lachnospira pectinoschiza</name>
    <dbReference type="NCBI Taxonomy" id="28052"/>
    <lineage>
        <taxon>Bacteria</taxon>
        <taxon>Bacillati</taxon>
        <taxon>Bacillota</taxon>
        <taxon>Clostridia</taxon>
        <taxon>Lachnospirales</taxon>
        <taxon>Lachnospiraceae</taxon>
        <taxon>Lachnospira</taxon>
    </lineage>
</organism>
<dbReference type="SUPFAM" id="SSF55154">
    <property type="entry name" value="CYTH-like phosphatases"/>
    <property type="match status" value="1"/>
</dbReference>
<sequence>MGVEIERKFLVSGIPENLTKYKCRQIEQGYLNTNPVVRVRQDNDEFYLTYKGKGKMNREEYNLPLNEEAYKNLIKKADGNIITKKRYEIPDGKGYTIELDIFEGKFDGVVLAEVEFPNLEECNSYTAPDWFIKDVTNDKNYHNSRMSVMTEKDIKKLINVSL</sequence>
<gene>
    <name evidence="3" type="ORF">SAMN05216544_1739</name>
</gene>
<dbReference type="PANTHER" id="PTHR40114">
    <property type="entry name" value="SLR0698 PROTEIN"/>
    <property type="match status" value="1"/>
</dbReference>
<evidence type="ECO:0000259" key="2">
    <source>
        <dbReference type="PROSITE" id="PS51707"/>
    </source>
</evidence>
<dbReference type="PIRSF" id="PIRSF016487">
    <property type="entry name" value="CYTH_UCP016487"/>
    <property type="match status" value="1"/>
</dbReference>
<evidence type="ECO:0000256" key="1">
    <source>
        <dbReference type="PIRSR" id="PIRSR016487-1"/>
    </source>
</evidence>